<protein>
    <submittedName>
        <fullName evidence="2">Myo-inosose-2 dehydratase</fullName>
        <ecNumber evidence="2">4.2.1.44</ecNumber>
    </submittedName>
</protein>
<dbReference type="GO" id="GO:0050114">
    <property type="term" value="F:myo-inosose-2 dehydratase activity"/>
    <property type="evidence" value="ECO:0007669"/>
    <property type="project" value="UniProtKB-EC"/>
</dbReference>
<keyword evidence="3" id="KW-1185">Reference proteome</keyword>
<dbReference type="EC" id="4.2.1.44" evidence="2"/>
<dbReference type="RefSeq" id="WP_319806867.1">
    <property type="nucleotide sequence ID" value="NZ_CP107052.1"/>
</dbReference>
<keyword evidence="2" id="KW-0456">Lyase</keyword>
<dbReference type="Proteomes" id="UP001163831">
    <property type="component" value="Chromosome"/>
</dbReference>
<proteinExistence type="predicted"/>
<dbReference type="Pfam" id="PF01261">
    <property type="entry name" value="AP_endonuc_2"/>
    <property type="match status" value="1"/>
</dbReference>
<dbReference type="InterPro" id="IPR050312">
    <property type="entry name" value="IolE/XylAMocC-like"/>
</dbReference>
<dbReference type="SUPFAM" id="SSF51658">
    <property type="entry name" value="Xylose isomerase-like"/>
    <property type="match status" value="1"/>
</dbReference>
<dbReference type="InterPro" id="IPR013022">
    <property type="entry name" value="Xyl_isomerase-like_TIM-brl"/>
</dbReference>
<gene>
    <name evidence="2" type="primary">iolE</name>
    <name evidence="2" type="ORF">N5W20_09355</name>
</gene>
<organism evidence="2 3">
    <name type="scientific">Candidatus Kirkpatrickella diaphorinae</name>
    <dbReference type="NCBI Taxonomy" id="2984322"/>
    <lineage>
        <taxon>Bacteria</taxon>
        <taxon>Pseudomonadati</taxon>
        <taxon>Pseudomonadota</taxon>
        <taxon>Alphaproteobacteria</taxon>
        <taxon>Acetobacterales</taxon>
        <taxon>Acetobacteraceae</taxon>
        <taxon>Candidatus Kirkpatrickella</taxon>
    </lineage>
</organism>
<evidence type="ECO:0000313" key="3">
    <source>
        <dbReference type="Proteomes" id="UP001163831"/>
    </source>
</evidence>
<dbReference type="NCBIfam" id="TIGR04379">
    <property type="entry name" value="myo_inos_iolE"/>
    <property type="match status" value="1"/>
</dbReference>
<dbReference type="PANTHER" id="PTHR12110:SF41">
    <property type="entry name" value="INOSOSE DEHYDRATASE"/>
    <property type="match status" value="1"/>
</dbReference>
<dbReference type="PANTHER" id="PTHR12110">
    <property type="entry name" value="HYDROXYPYRUVATE ISOMERASE"/>
    <property type="match status" value="1"/>
</dbReference>
<evidence type="ECO:0000259" key="1">
    <source>
        <dbReference type="Pfam" id="PF01261"/>
    </source>
</evidence>
<reference evidence="2" key="1">
    <citation type="submission" date="2022-10" db="EMBL/GenBank/DDBJ databases">
        <title>Candidatus Kirkpatrella diaphorinas gen. nov., sp. nov., an uncultured endosymbiont identified in a population of Diaphorina citri from Hawaii.</title>
        <authorList>
            <person name="Henry E.M."/>
            <person name="Carlson C.R."/>
            <person name="Kuo Y.-W."/>
        </authorList>
    </citation>
    <scope>NUCLEOTIDE SEQUENCE</scope>
    <source>
        <strain evidence="2">CADCRV1</strain>
    </source>
</reference>
<dbReference type="EMBL" id="CP107052">
    <property type="protein sequence ID" value="UYH51273.1"/>
    <property type="molecule type" value="Genomic_DNA"/>
</dbReference>
<feature type="domain" description="Xylose isomerase-like TIM barrel" evidence="1">
    <location>
        <begin position="31"/>
        <end position="268"/>
    </location>
</feature>
<sequence>MAIKIGANPIIWSNDDLRSLGATTSLDTCLREARLAGIEGMEMGHKFPTSAPELKKALAPHNMAFISGWWSTNLLVHDEAAEIKAISARLELLKEMGCKVCIVCETSNSIQGAFDTPLSQRPVLDDAGWTLLTTRMTRLGDHIAEHGIDLVYHHHMGTVVQSRQDIARFMDETGPSVKLLLDTGHALWGGSDPAELARTYRTRIKHIHAKDLRPFKRAQADVYEWSFLRAVLSGVFTVPGDGGIDYRRIFAELPDYDGWVVIEAEQDPQCANPLVYVRMGRNYLVDVLGGDARLQSPFTLNQ</sequence>
<dbReference type="InterPro" id="IPR036237">
    <property type="entry name" value="Xyl_isomerase-like_sf"/>
</dbReference>
<accession>A0ABY6GIC9</accession>
<dbReference type="InterPro" id="IPR030823">
    <property type="entry name" value="IolE/MocC"/>
</dbReference>
<evidence type="ECO:0000313" key="2">
    <source>
        <dbReference type="EMBL" id="UYH51273.1"/>
    </source>
</evidence>
<dbReference type="Gene3D" id="3.20.20.150">
    <property type="entry name" value="Divalent-metal-dependent TIM barrel enzymes"/>
    <property type="match status" value="1"/>
</dbReference>
<name>A0ABY6GIC9_9PROT</name>